<sequence>MKYLAKFDASGNRITSIVKGIHFETDEEKQKYIDSGFIEISDEDQELYATNEYIQGTDGKPQKKSPYVPTVEEKLMLIRKKRDKLLVDSDWTDTLSAKTRLGDAKYNEWQVYRQALRDITNCADLDNPIWPIKPV</sequence>
<evidence type="ECO:0000313" key="3">
    <source>
        <dbReference type="Proteomes" id="UP000199662"/>
    </source>
</evidence>
<dbReference type="Gene3D" id="6.10.140.1310">
    <property type="match status" value="1"/>
</dbReference>
<evidence type="ECO:0000259" key="1">
    <source>
        <dbReference type="Pfam" id="PF16778"/>
    </source>
</evidence>
<gene>
    <name evidence="2" type="ORF">SAMN05660742_111135</name>
</gene>
<organism evidence="2 3">
    <name type="scientific">Propionispira arboris</name>
    <dbReference type="NCBI Taxonomy" id="84035"/>
    <lineage>
        <taxon>Bacteria</taxon>
        <taxon>Bacillati</taxon>
        <taxon>Bacillota</taxon>
        <taxon>Negativicutes</taxon>
        <taxon>Selenomonadales</taxon>
        <taxon>Selenomonadaceae</taxon>
        <taxon>Propionispira</taxon>
    </lineage>
</organism>
<dbReference type="EMBL" id="FNZK01000011">
    <property type="protein sequence ID" value="SEJ60379.1"/>
    <property type="molecule type" value="Genomic_DNA"/>
</dbReference>
<dbReference type="Proteomes" id="UP000199662">
    <property type="component" value="Unassembled WGS sequence"/>
</dbReference>
<proteinExistence type="predicted"/>
<name>A0A1H7A3V2_9FIRM</name>
<feature type="domain" description="Phage tail assembly chaperone-like" evidence="1">
    <location>
        <begin position="78"/>
        <end position="134"/>
    </location>
</feature>
<keyword evidence="3" id="KW-1185">Reference proteome</keyword>
<evidence type="ECO:0000313" key="2">
    <source>
        <dbReference type="EMBL" id="SEJ60379.1"/>
    </source>
</evidence>
<dbReference type="AlphaFoldDB" id="A0A1H7A3V2"/>
<protein>
    <submittedName>
        <fullName evidence="2">Phage tail assembly chaperone protein</fullName>
    </submittedName>
</protein>
<dbReference type="InterPro" id="IPR031893">
    <property type="entry name" value="Phage_tail_APC"/>
</dbReference>
<dbReference type="RefSeq" id="WP_091831997.1">
    <property type="nucleotide sequence ID" value="NZ_FNZK01000011.1"/>
</dbReference>
<reference evidence="2 3" key="1">
    <citation type="submission" date="2016-10" db="EMBL/GenBank/DDBJ databases">
        <authorList>
            <person name="de Groot N.N."/>
        </authorList>
    </citation>
    <scope>NUCLEOTIDE SEQUENCE [LARGE SCALE GENOMIC DNA]</scope>
    <source>
        <strain evidence="2 3">DSM 2179</strain>
    </source>
</reference>
<dbReference type="Pfam" id="PF16778">
    <property type="entry name" value="Phage_tail_APC"/>
    <property type="match status" value="1"/>
</dbReference>
<dbReference type="STRING" id="84035.SAMN05660742_111135"/>
<accession>A0A1H7A3V2</accession>